<feature type="transmembrane region" description="Helical" evidence="2">
    <location>
        <begin position="625"/>
        <end position="644"/>
    </location>
</feature>
<dbReference type="GO" id="GO:0071339">
    <property type="term" value="C:MLL1 complex"/>
    <property type="evidence" value="ECO:0007669"/>
    <property type="project" value="InterPro"/>
</dbReference>
<feature type="domain" description="FHA" evidence="3">
    <location>
        <begin position="367"/>
        <end position="423"/>
    </location>
</feature>
<dbReference type="PANTHER" id="PTHR13233">
    <property type="entry name" value="MICROSPHERULE PROTEIN 1"/>
    <property type="match status" value="1"/>
</dbReference>
<dbReference type="InterPro" id="IPR025999">
    <property type="entry name" value="MCRS_N"/>
</dbReference>
<feature type="compositionally biased region" description="Gly residues" evidence="1">
    <location>
        <begin position="104"/>
        <end position="114"/>
    </location>
</feature>
<organism evidence="4 5">
    <name type="scientific">Macrostomum lignano</name>
    <dbReference type="NCBI Taxonomy" id="282301"/>
    <lineage>
        <taxon>Eukaryota</taxon>
        <taxon>Metazoa</taxon>
        <taxon>Spiralia</taxon>
        <taxon>Lophotrochozoa</taxon>
        <taxon>Platyhelminthes</taxon>
        <taxon>Rhabditophora</taxon>
        <taxon>Macrostomorpha</taxon>
        <taxon>Macrostomida</taxon>
        <taxon>Macrostomidae</taxon>
        <taxon>Macrostomum</taxon>
    </lineage>
</organism>
<accession>A0A1I8IXM1</accession>
<proteinExistence type="predicted"/>
<dbReference type="GO" id="GO:0045944">
    <property type="term" value="P:positive regulation of transcription by RNA polymerase II"/>
    <property type="evidence" value="ECO:0007669"/>
    <property type="project" value="TreeGrafter"/>
</dbReference>
<dbReference type="PROSITE" id="PS50006">
    <property type="entry name" value="FHA_DOMAIN"/>
    <property type="match status" value="1"/>
</dbReference>
<dbReference type="WBParaSite" id="maker-uti_cns_0028551-snap-gene-0.2-mRNA-1">
    <property type="protein sequence ID" value="maker-uti_cns_0028551-snap-gene-0.2-mRNA-1"/>
    <property type="gene ID" value="maker-uti_cns_0028551-snap-gene-0.2"/>
</dbReference>
<dbReference type="InterPro" id="IPR037912">
    <property type="entry name" value="MCRS1"/>
</dbReference>
<feature type="transmembrane region" description="Helical" evidence="2">
    <location>
        <begin position="593"/>
        <end position="619"/>
    </location>
</feature>
<reference evidence="5" key="1">
    <citation type="submission" date="2016-11" db="UniProtKB">
        <authorList>
            <consortium name="WormBaseParasite"/>
        </authorList>
    </citation>
    <scope>IDENTIFICATION</scope>
</reference>
<keyword evidence="4" id="KW-1185">Reference proteome</keyword>
<dbReference type="InterPro" id="IPR008984">
    <property type="entry name" value="SMAD_FHA_dom_sf"/>
</dbReference>
<dbReference type="GO" id="GO:0044545">
    <property type="term" value="C:NSL complex"/>
    <property type="evidence" value="ECO:0007669"/>
    <property type="project" value="TreeGrafter"/>
</dbReference>
<dbReference type="Gene3D" id="2.60.200.20">
    <property type="match status" value="1"/>
</dbReference>
<evidence type="ECO:0000259" key="3">
    <source>
        <dbReference type="PROSITE" id="PS50006"/>
    </source>
</evidence>
<dbReference type="CDD" id="cd22687">
    <property type="entry name" value="FHA_MCRS1"/>
    <property type="match status" value="1"/>
</dbReference>
<dbReference type="Pfam" id="PF13325">
    <property type="entry name" value="MCRS_N"/>
    <property type="match status" value="1"/>
</dbReference>
<keyword evidence="2" id="KW-0472">Membrane</keyword>
<name>A0A1I8IXM1_9PLAT</name>
<feature type="transmembrane region" description="Helical" evidence="2">
    <location>
        <begin position="556"/>
        <end position="586"/>
    </location>
</feature>
<protein>
    <submittedName>
        <fullName evidence="5">FHA domain-containing protein</fullName>
    </submittedName>
</protein>
<keyword evidence="2" id="KW-1133">Transmembrane helix</keyword>
<dbReference type="SUPFAM" id="SSF49879">
    <property type="entry name" value="SMAD/FHA domain"/>
    <property type="match status" value="1"/>
</dbReference>
<evidence type="ECO:0000256" key="2">
    <source>
        <dbReference type="SAM" id="Phobius"/>
    </source>
</evidence>
<dbReference type="Proteomes" id="UP000095280">
    <property type="component" value="Unplaced"/>
</dbReference>
<dbReference type="GO" id="GO:0002151">
    <property type="term" value="F:G-quadruplex RNA binding"/>
    <property type="evidence" value="ECO:0007669"/>
    <property type="project" value="InterPro"/>
</dbReference>
<dbReference type="PANTHER" id="PTHR13233:SF0">
    <property type="entry name" value="MICROSPHERULE PROTEIN 1"/>
    <property type="match status" value="1"/>
</dbReference>
<dbReference type="AlphaFoldDB" id="A0A1I8IXM1"/>
<feature type="transmembrane region" description="Helical" evidence="2">
    <location>
        <begin position="684"/>
        <end position="704"/>
    </location>
</feature>
<feature type="transmembrane region" description="Helical" evidence="2">
    <location>
        <begin position="651"/>
        <end position="678"/>
    </location>
</feature>
<evidence type="ECO:0000313" key="5">
    <source>
        <dbReference type="WBParaSite" id="maker-uti_cns_0028551-snap-gene-0.2-mRNA-1"/>
    </source>
</evidence>
<evidence type="ECO:0000313" key="4">
    <source>
        <dbReference type="Proteomes" id="UP000095280"/>
    </source>
</evidence>
<feature type="compositionally biased region" description="Basic residues" evidence="1">
    <location>
        <begin position="63"/>
        <end position="76"/>
    </location>
</feature>
<dbReference type="Pfam" id="PF00498">
    <property type="entry name" value="FHA"/>
    <property type="match status" value="1"/>
</dbReference>
<feature type="region of interest" description="Disordered" evidence="1">
    <location>
        <begin position="63"/>
        <end position="120"/>
    </location>
</feature>
<evidence type="ECO:0000256" key="1">
    <source>
        <dbReference type="SAM" id="MobiDB-lite"/>
    </source>
</evidence>
<dbReference type="SMART" id="SM00240">
    <property type="entry name" value="FHA"/>
    <property type="match status" value="1"/>
</dbReference>
<feature type="transmembrane region" description="Helical" evidence="2">
    <location>
        <begin position="518"/>
        <end position="544"/>
    </location>
</feature>
<sequence length="742" mass="79483">AGENLKPSKTVAGNADCRYSVCQRIKNASVKFDKLNIFSSATKSREDFLVSFVRVGGSPPLIMKHRSGGAAGHKRAAASSDPDGLQARRQHQHPPASKSRRVDGGGTGGSGSSSGGLRQVGQWKPEDDQLLVQAVLALHDLRAVHCCVRFSCAFAESELRERWRGLLFDRTLSGLAEQAARALPSPIRFLLRRRAPFSHAEEDLLAAVTPAQALPEGRLSLACFERLLATRPDVFGYGCRTAKALHRHWELLRRHGLLRACPPLAWPVGAPATDFKDAEFLVERFRSAAPGPPGLPAELDWEARKARRRLCRLEEEARRWQVAAREALPPAARPPEPGDQFVSSDGRPGLALLKGTRASFLISGVCVSLGRRTDACAVDIDLGLEGPSGKISRLHAFLRLLESGAFQLENVGRRPVFVNGEPVCPGEACLLPTPSMLLVGCLAFRFLVNPELHTGRFRRAIAEALRARRERLPALLQPCRSALPAFLPHLGISACETAGKPPGSFQLPSFPPDRSADLLCSALLCSALLCSALLCSALLCSALLCSALLCSALLCSALLCSALLCSALLCCSALLLCSALLCFALLCSALLCFALLCSALLCFALLCSALLCLLCFALLCSALLCFALLCSALLCSALLCFALLCSALLCFALLCSALLCFAALLLCFCSALLCFALLCSALLSALLCFALLLLCFALLCSPLLSSPHLSQLYQTARLIPLPSSRAAVSNKRSQRIPENFAS</sequence>
<dbReference type="InterPro" id="IPR000253">
    <property type="entry name" value="FHA_dom"/>
</dbReference>
<dbReference type="GO" id="GO:0031011">
    <property type="term" value="C:Ino80 complex"/>
    <property type="evidence" value="ECO:0007669"/>
    <property type="project" value="InterPro"/>
</dbReference>
<keyword evidence="2" id="KW-0812">Transmembrane</keyword>